<evidence type="ECO:0000313" key="4">
    <source>
        <dbReference type="EMBL" id="TFB13785.1"/>
    </source>
</evidence>
<accession>A0A4Y8IFS6</accession>
<feature type="transmembrane region" description="Helical" evidence="2">
    <location>
        <begin position="61"/>
        <end position="78"/>
    </location>
</feature>
<reference evidence="4 5" key="1">
    <citation type="submission" date="2019-03" db="EMBL/GenBank/DDBJ databases">
        <authorList>
            <person name="He R.-H."/>
        </authorList>
    </citation>
    <scope>NUCLEOTIDE SEQUENCE [LARGE SCALE GENOMIC DNA]</scope>
    <source>
        <strain evidence="5">SH 714</strain>
    </source>
</reference>
<keyword evidence="4" id="KW-0406">Ion transport</keyword>
<dbReference type="EMBL" id="SOPW01000022">
    <property type="protein sequence ID" value="TFB13785.1"/>
    <property type="molecule type" value="Genomic_DNA"/>
</dbReference>
<feature type="domain" description="RCK N-terminal" evidence="3">
    <location>
        <begin position="126"/>
        <end position="252"/>
    </location>
</feature>
<dbReference type="Pfam" id="PF07885">
    <property type="entry name" value="Ion_trans_2"/>
    <property type="match status" value="1"/>
</dbReference>
<keyword evidence="2" id="KW-0472">Membrane</keyword>
<dbReference type="InterPro" id="IPR003148">
    <property type="entry name" value="RCK_N"/>
</dbReference>
<dbReference type="Pfam" id="PF02254">
    <property type="entry name" value="TrkA_N"/>
    <property type="match status" value="1"/>
</dbReference>
<dbReference type="PROSITE" id="PS51201">
    <property type="entry name" value="RCK_N"/>
    <property type="match status" value="1"/>
</dbReference>
<name>A0A4Y8IFS6_9BACI</name>
<dbReference type="SUPFAM" id="SSF116726">
    <property type="entry name" value="TrkA C-terminal domain-like"/>
    <property type="match status" value="1"/>
</dbReference>
<dbReference type="Gene3D" id="3.40.50.720">
    <property type="entry name" value="NAD(P)-binding Rossmann-like Domain"/>
    <property type="match status" value="1"/>
</dbReference>
<proteinExistence type="predicted"/>
<evidence type="ECO:0000256" key="1">
    <source>
        <dbReference type="ARBA" id="ARBA00004651"/>
    </source>
</evidence>
<keyword evidence="2" id="KW-0812">Transmembrane</keyword>
<dbReference type="Gene3D" id="1.10.287.70">
    <property type="match status" value="1"/>
</dbReference>
<keyword evidence="4" id="KW-0407">Ion channel</keyword>
<keyword evidence="2" id="KW-1133">Transmembrane helix</keyword>
<feature type="transmembrane region" description="Helical" evidence="2">
    <location>
        <begin position="85"/>
        <end position="105"/>
    </location>
</feature>
<evidence type="ECO:0000259" key="3">
    <source>
        <dbReference type="PROSITE" id="PS51201"/>
    </source>
</evidence>
<dbReference type="InterPro" id="IPR050721">
    <property type="entry name" value="Trk_Ktr_HKT_K-transport"/>
</dbReference>
<sequence length="346" mass="39641">MGKINNVASGGNHMLYRVKRLYFQIPQFVRLLFTVILFMSLFGAIMRFIEPDEFKTVFDGIWWAFITGSTIGYGDYVPQTTLGRFVAILLILLGGGVLTFYMVAFSRSTVSREKSYELGKVPFKGKDHFIIVGWNERSRQLIQLLHKQFSEDAAIVLIDESIEKDPINLSYVHFINGDPTLDETWEKGNIEHARKIIITSDQHKYERDSDTYSILITITARGLNHQIPILVEILTSSQKLNAERAGATEAICTNQSTSTLFFHELTSHQQIQTFEYVMALLSDQEFIVHNVAEQWKGHTVIELTYKMKKEGLLLLGLIREEDIIMNPEPNKELVEGDRIIFSEKLV</sequence>
<dbReference type="Proteomes" id="UP000297975">
    <property type="component" value="Unassembled WGS sequence"/>
</dbReference>
<dbReference type="GO" id="GO:0005886">
    <property type="term" value="C:plasma membrane"/>
    <property type="evidence" value="ECO:0007669"/>
    <property type="project" value="UniProtKB-SubCell"/>
</dbReference>
<evidence type="ECO:0000313" key="5">
    <source>
        <dbReference type="Proteomes" id="UP000297975"/>
    </source>
</evidence>
<dbReference type="InterPro" id="IPR036721">
    <property type="entry name" value="RCK_C_sf"/>
</dbReference>
<dbReference type="GO" id="GO:0006813">
    <property type="term" value="P:potassium ion transport"/>
    <property type="evidence" value="ECO:0007669"/>
    <property type="project" value="InterPro"/>
</dbReference>
<dbReference type="InterPro" id="IPR013099">
    <property type="entry name" value="K_chnl_dom"/>
</dbReference>
<dbReference type="RefSeq" id="WP_134341372.1">
    <property type="nucleotide sequence ID" value="NZ_SOPW01000022.1"/>
</dbReference>
<comment type="subcellular location">
    <subcellularLocation>
        <location evidence="1">Cell membrane</location>
        <topology evidence="1">Multi-pass membrane protein</topology>
    </subcellularLocation>
</comment>
<feature type="transmembrane region" description="Helical" evidence="2">
    <location>
        <begin position="28"/>
        <end position="49"/>
    </location>
</feature>
<gene>
    <name evidence="4" type="ORF">E3U55_15385</name>
</gene>
<dbReference type="OrthoDB" id="9785285at2"/>
<dbReference type="PANTHER" id="PTHR43833:SF9">
    <property type="entry name" value="POTASSIUM CHANNEL PROTEIN YUGO-RELATED"/>
    <property type="match status" value="1"/>
</dbReference>
<protein>
    <submittedName>
        <fullName evidence="4">Potassium channel protein</fullName>
    </submittedName>
</protein>
<dbReference type="AlphaFoldDB" id="A0A4Y8IFS6"/>
<dbReference type="SUPFAM" id="SSF81324">
    <property type="entry name" value="Voltage-gated potassium channels"/>
    <property type="match status" value="1"/>
</dbReference>
<organism evidence="4 5">
    <name type="scientific">Filobacillus milosensis</name>
    <dbReference type="NCBI Taxonomy" id="94137"/>
    <lineage>
        <taxon>Bacteria</taxon>
        <taxon>Bacillati</taxon>
        <taxon>Bacillota</taxon>
        <taxon>Bacilli</taxon>
        <taxon>Bacillales</taxon>
        <taxon>Bacillaceae</taxon>
        <taxon>Filobacillus</taxon>
    </lineage>
</organism>
<dbReference type="GO" id="GO:0034220">
    <property type="term" value="P:monoatomic ion transmembrane transport"/>
    <property type="evidence" value="ECO:0007669"/>
    <property type="project" value="UniProtKB-KW"/>
</dbReference>
<dbReference type="SUPFAM" id="SSF51735">
    <property type="entry name" value="NAD(P)-binding Rossmann-fold domains"/>
    <property type="match status" value="1"/>
</dbReference>
<evidence type="ECO:0000256" key="2">
    <source>
        <dbReference type="SAM" id="Phobius"/>
    </source>
</evidence>
<dbReference type="PANTHER" id="PTHR43833">
    <property type="entry name" value="POTASSIUM CHANNEL PROTEIN 2-RELATED-RELATED"/>
    <property type="match status" value="1"/>
</dbReference>
<dbReference type="InterPro" id="IPR036291">
    <property type="entry name" value="NAD(P)-bd_dom_sf"/>
</dbReference>
<keyword evidence="5" id="KW-1185">Reference proteome</keyword>
<comment type="caution">
    <text evidence="4">The sequence shown here is derived from an EMBL/GenBank/DDBJ whole genome shotgun (WGS) entry which is preliminary data.</text>
</comment>
<keyword evidence="4" id="KW-0813">Transport</keyword>